<gene>
    <name evidence="1" type="ORF">FSC09_17335</name>
</gene>
<dbReference type="Proteomes" id="UP000503440">
    <property type="component" value="Plasmid pB18-3"/>
</dbReference>
<reference evidence="1 2" key="1">
    <citation type="submission" date="2019-09" db="EMBL/GenBank/DDBJ databases">
        <title>Non-baumannii Acinetobacter spp. carrying blaNDM-1 isolated in China.</title>
        <authorList>
            <person name="Cui C."/>
            <person name="Chen C."/>
            <person name="Sun J."/>
            <person name="Liu Y."/>
        </authorList>
    </citation>
    <scope>NUCLEOTIDE SEQUENCE [LARGE SCALE GENOMIC DNA]</scope>
    <source>
        <strain evidence="1 2">B18</strain>
        <plasmid evidence="2">pb18-3</plasmid>
    </source>
</reference>
<evidence type="ECO:0000313" key="1">
    <source>
        <dbReference type="EMBL" id="QIC72122.1"/>
    </source>
</evidence>
<evidence type="ECO:0000313" key="2">
    <source>
        <dbReference type="Proteomes" id="UP000503440"/>
    </source>
</evidence>
<organism evidence="1 2">
    <name type="scientific">Acinetobacter indicus</name>
    <dbReference type="NCBI Taxonomy" id="756892"/>
    <lineage>
        <taxon>Bacteria</taxon>
        <taxon>Pseudomonadati</taxon>
        <taxon>Pseudomonadota</taxon>
        <taxon>Gammaproteobacteria</taxon>
        <taxon>Moraxellales</taxon>
        <taxon>Moraxellaceae</taxon>
        <taxon>Acinetobacter</taxon>
    </lineage>
</organism>
<protein>
    <submittedName>
        <fullName evidence="1">Uncharacterized protein</fullName>
    </submittedName>
</protein>
<geneLocation type="plasmid" evidence="2">
    <name>pb18-3</name>
</geneLocation>
<dbReference type="EMBL" id="CP044458">
    <property type="protein sequence ID" value="QIC72122.1"/>
    <property type="molecule type" value="Genomic_DNA"/>
</dbReference>
<keyword evidence="1" id="KW-0614">Plasmid</keyword>
<accession>A0A6C0Y8E0</accession>
<sequence>MLSAPLFNLQGIYRLEQLLSELHSGNYEVSLNGSHGAICGANDNPHEPDPISFTAEVGVLLFFDLDTASSLPS</sequence>
<dbReference type="AlphaFoldDB" id="A0A6C0Y8E0"/>
<name>A0A6C0Y8E0_9GAMM</name>
<proteinExistence type="predicted"/>